<evidence type="ECO:0000259" key="5">
    <source>
        <dbReference type="PROSITE" id="PS50002"/>
    </source>
</evidence>
<dbReference type="GO" id="GO:0007165">
    <property type="term" value="P:signal transduction"/>
    <property type="evidence" value="ECO:0007669"/>
    <property type="project" value="InterPro"/>
</dbReference>
<proteinExistence type="predicted"/>
<dbReference type="SUPFAM" id="SSF50729">
    <property type="entry name" value="PH domain-like"/>
    <property type="match status" value="1"/>
</dbReference>
<keyword evidence="1 3" id="KW-0728">SH3 domain</keyword>
<feature type="region of interest" description="Disordered" evidence="4">
    <location>
        <begin position="321"/>
        <end position="353"/>
    </location>
</feature>
<keyword evidence="10" id="KW-1185">Reference proteome</keyword>
<evidence type="ECO:0000259" key="8">
    <source>
        <dbReference type="PROSITE" id="PS50238"/>
    </source>
</evidence>
<name>A0AAN9GJQ1_9CAEN</name>
<keyword evidence="2" id="KW-0343">GTPase activation</keyword>
<comment type="caution">
    <text evidence="9">The sequence shown here is derived from an EMBL/GenBank/DDBJ whole genome shotgun (WGS) entry which is preliminary data.</text>
</comment>
<dbReference type="SMART" id="SM00233">
    <property type="entry name" value="PH"/>
    <property type="match status" value="1"/>
</dbReference>
<dbReference type="Gene3D" id="1.10.555.10">
    <property type="entry name" value="Rho GTPase activation protein"/>
    <property type="match status" value="1"/>
</dbReference>
<feature type="compositionally biased region" description="Low complexity" evidence="4">
    <location>
        <begin position="245"/>
        <end position="257"/>
    </location>
</feature>
<evidence type="ECO:0000256" key="3">
    <source>
        <dbReference type="PROSITE-ProRule" id="PRU00192"/>
    </source>
</evidence>
<feature type="region of interest" description="Disordered" evidence="4">
    <location>
        <begin position="236"/>
        <end position="263"/>
    </location>
</feature>
<dbReference type="EMBL" id="JBAMIC010000003">
    <property type="protein sequence ID" value="KAK7109250.1"/>
    <property type="molecule type" value="Genomic_DNA"/>
</dbReference>
<sequence>MSAEGGEKVMVLYNYSYSDDQGPVEIEEGDVYRLVERTNSEWWHVCPLDAKNSPSTEDDGFFVPAQYVRLIEKTRDFEAETESAISSLDDVLEGEDGAEGRTKYANTSVGQRALQGRGQPPQEGSVQSSGSSPSINGMGKNIDTEGDYVNLDQYRAVANIPKPPGQHFFPTSATEDNESEYANLPYQQLPQGMEQGPRLQDGHFVRVLVEGLPWDIYEDQSRRRFFYNRETEELTWKPPRKDKPSSPVAAGPASAAPVQPPSFPGPVPTLVTGSTEDFNQEEYTKTQAEGDVFYVNNSTNEKWQQLKDEGGREYYHRLGSNDTLWDLPTTPRSAKSEEGDSSPRNGEPAANDGKLALVSTLNRQSKSKSMYGKIEPSLGFADPKACTLPPNFSPGSKIDKSPSLPSFQLQAPIPHRVEDQLCGYLNKTKIAEMGKKKIKKSWTQAYLVLQASNLVFYKDHKAAAQKPGSPHGKPEGVISLQGAKVDFNPTKDITSRRNTIVLAVNSGSQFLLHSDDEKTIHEWLVRLKMAANDMDSSPREPDGSGGKMGLGRTLSESSSGQGGEGSMERRNLLGIRAKLLNFLIRRPTQEDLVKQGIIKDAVFGASLQDLCERDRSIVPNFILECITAVENKGLEHDGLYRISGNLSEIQRLRYVIDKADEDHDLSEDQWDIHTLTGALKLFFRELKEPLFPFKCIEKFFEASRKETRKDKLKAFKDALSSLPKCNYETMRVVFQHLKNVVQFSAENRMQTQNVAIVFGPTLMWVGEGDFNKMAVMTVYQSKVVEFLLLEYENLFR</sequence>
<dbReference type="GO" id="GO:0005096">
    <property type="term" value="F:GTPase activator activity"/>
    <property type="evidence" value="ECO:0007669"/>
    <property type="project" value="UniProtKB-KW"/>
</dbReference>
<dbReference type="PANTHER" id="PTHR23176:SF129">
    <property type="entry name" value="RHO GTPASE ACTIVATING PROTEIN AT 16F, ISOFORM E-RELATED"/>
    <property type="match status" value="1"/>
</dbReference>
<feature type="compositionally biased region" description="Low complexity" evidence="4">
    <location>
        <begin position="118"/>
        <end position="134"/>
    </location>
</feature>
<feature type="domain" description="WW" evidence="7">
    <location>
        <begin position="297"/>
        <end position="330"/>
    </location>
</feature>
<gene>
    <name evidence="9" type="ORF">V1264_013324</name>
</gene>
<feature type="domain" description="Rho-GAP" evidence="8">
    <location>
        <begin position="605"/>
        <end position="795"/>
    </location>
</feature>
<feature type="domain" description="PH" evidence="6">
    <location>
        <begin position="418"/>
        <end position="532"/>
    </location>
</feature>
<dbReference type="InterPro" id="IPR001452">
    <property type="entry name" value="SH3_domain"/>
</dbReference>
<organism evidence="9 10">
    <name type="scientific">Littorina saxatilis</name>
    <dbReference type="NCBI Taxonomy" id="31220"/>
    <lineage>
        <taxon>Eukaryota</taxon>
        <taxon>Metazoa</taxon>
        <taxon>Spiralia</taxon>
        <taxon>Lophotrochozoa</taxon>
        <taxon>Mollusca</taxon>
        <taxon>Gastropoda</taxon>
        <taxon>Caenogastropoda</taxon>
        <taxon>Littorinimorpha</taxon>
        <taxon>Littorinoidea</taxon>
        <taxon>Littorinidae</taxon>
        <taxon>Littorina</taxon>
    </lineage>
</organism>
<dbReference type="Gene3D" id="2.30.30.40">
    <property type="entry name" value="SH3 Domains"/>
    <property type="match status" value="1"/>
</dbReference>
<dbReference type="PROSITE" id="PS50238">
    <property type="entry name" value="RHOGAP"/>
    <property type="match status" value="1"/>
</dbReference>
<dbReference type="InterPro" id="IPR000198">
    <property type="entry name" value="RhoGAP_dom"/>
</dbReference>
<dbReference type="InterPro" id="IPR008936">
    <property type="entry name" value="Rho_GTPase_activation_prot"/>
</dbReference>
<dbReference type="InterPro" id="IPR011993">
    <property type="entry name" value="PH-like_dom_sf"/>
</dbReference>
<dbReference type="Gene3D" id="2.30.29.30">
    <property type="entry name" value="Pleckstrin-homology domain (PH domain)/Phosphotyrosine-binding domain (PTB)"/>
    <property type="match status" value="1"/>
</dbReference>
<feature type="region of interest" description="Disordered" evidence="4">
    <location>
        <begin position="102"/>
        <end position="144"/>
    </location>
</feature>
<feature type="domain" description="WW" evidence="7">
    <location>
        <begin position="213"/>
        <end position="241"/>
    </location>
</feature>
<dbReference type="PROSITE" id="PS50020">
    <property type="entry name" value="WW_DOMAIN_2"/>
    <property type="match status" value="2"/>
</dbReference>
<dbReference type="CDD" id="cd00201">
    <property type="entry name" value="WW"/>
    <property type="match status" value="1"/>
</dbReference>
<evidence type="ECO:0000256" key="1">
    <source>
        <dbReference type="ARBA" id="ARBA00022443"/>
    </source>
</evidence>
<evidence type="ECO:0000256" key="4">
    <source>
        <dbReference type="SAM" id="MobiDB-lite"/>
    </source>
</evidence>
<dbReference type="InterPro" id="IPR001849">
    <property type="entry name" value="PH_domain"/>
</dbReference>
<feature type="region of interest" description="Disordered" evidence="4">
    <location>
        <begin position="533"/>
        <end position="567"/>
    </location>
</feature>
<dbReference type="PROSITE" id="PS50002">
    <property type="entry name" value="SH3"/>
    <property type="match status" value="1"/>
</dbReference>
<dbReference type="InterPro" id="IPR050729">
    <property type="entry name" value="Rho-GAP"/>
</dbReference>
<dbReference type="Proteomes" id="UP001374579">
    <property type="component" value="Unassembled WGS sequence"/>
</dbReference>
<dbReference type="Pfam" id="PF00169">
    <property type="entry name" value="PH"/>
    <property type="match status" value="1"/>
</dbReference>
<dbReference type="InterPro" id="IPR036028">
    <property type="entry name" value="SH3-like_dom_sf"/>
</dbReference>
<evidence type="ECO:0000256" key="2">
    <source>
        <dbReference type="ARBA" id="ARBA00022468"/>
    </source>
</evidence>
<dbReference type="PANTHER" id="PTHR23176">
    <property type="entry name" value="RHO/RAC/CDC GTPASE-ACTIVATING PROTEIN"/>
    <property type="match status" value="1"/>
</dbReference>
<dbReference type="GO" id="GO:0005737">
    <property type="term" value="C:cytoplasm"/>
    <property type="evidence" value="ECO:0007669"/>
    <property type="project" value="TreeGrafter"/>
</dbReference>
<dbReference type="AlphaFoldDB" id="A0AAN9GJQ1"/>
<feature type="domain" description="SH3" evidence="5">
    <location>
        <begin position="4"/>
        <end position="73"/>
    </location>
</feature>
<evidence type="ECO:0000313" key="9">
    <source>
        <dbReference type="EMBL" id="KAK7109250.1"/>
    </source>
</evidence>
<protein>
    <submittedName>
        <fullName evidence="9">Uncharacterized protein</fullName>
    </submittedName>
</protein>
<dbReference type="SUPFAM" id="SSF50044">
    <property type="entry name" value="SH3-domain"/>
    <property type="match status" value="1"/>
</dbReference>
<dbReference type="Pfam" id="PF00620">
    <property type="entry name" value="RhoGAP"/>
    <property type="match status" value="1"/>
</dbReference>
<accession>A0AAN9GJQ1</accession>
<dbReference type="FunFam" id="1.10.555.10:FF:000003">
    <property type="entry name" value="Putative rho GTPase-activating protein 12"/>
    <property type="match status" value="1"/>
</dbReference>
<evidence type="ECO:0000259" key="7">
    <source>
        <dbReference type="PROSITE" id="PS50020"/>
    </source>
</evidence>
<dbReference type="SMART" id="SM00326">
    <property type="entry name" value="SH3"/>
    <property type="match status" value="1"/>
</dbReference>
<dbReference type="SUPFAM" id="SSF48350">
    <property type="entry name" value="GTPase activation domain, GAP"/>
    <property type="match status" value="1"/>
</dbReference>
<dbReference type="InterPro" id="IPR001202">
    <property type="entry name" value="WW_dom"/>
</dbReference>
<reference evidence="9 10" key="1">
    <citation type="submission" date="2024-02" db="EMBL/GenBank/DDBJ databases">
        <title>Chromosome-scale genome assembly of the rough periwinkle Littorina saxatilis.</title>
        <authorList>
            <person name="De Jode A."/>
            <person name="Faria R."/>
            <person name="Formenti G."/>
            <person name="Sims Y."/>
            <person name="Smith T.P."/>
            <person name="Tracey A."/>
            <person name="Wood J.M.D."/>
            <person name="Zagrodzka Z.B."/>
            <person name="Johannesson K."/>
            <person name="Butlin R.K."/>
            <person name="Leder E.H."/>
        </authorList>
    </citation>
    <scope>NUCLEOTIDE SEQUENCE [LARGE SCALE GENOMIC DNA]</scope>
    <source>
        <strain evidence="9">Snail1</strain>
        <tissue evidence="9">Muscle</tissue>
    </source>
</reference>
<dbReference type="SMART" id="SM00456">
    <property type="entry name" value="WW"/>
    <property type="match status" value="2"/>
</dbReference>
<dbReference type="SMART" id="SM00324">
    <property type="entry name" value="RhoGAP"/>
    <property type="match status" value="1"/>
</dbReference>
<evidence type="ECO:0000313" key="10">
    <source>
        <dbReference type="Proteomes" id="UP001374579"/>
    </source>
</evidence>
<evidence type="ECO:0000259" key="6">
    <source>
        <dbReference type="PROSITE" id="PS50003"/>
    </source>
</evidence>
<dbReference type="PROSITE" id="PS50003">
    <property type="entry name" value="PH_DOMAIN"/>
    <property type="match status" value="1"/>
</dbReference>